<feature type="binding site" evidence="6">
    <location>
        <position position="71"/>
    </location>
    <ligand>
        <name>S-adenosyl-L-methionine</name>
        <dbReference type="ChEBI" id="CHEBI:59789"/>
    </ligand>
</feature>
<evidence type="ECO:0000256" key="3">
    <source>
        <dbReference type="ARBA" id="ARBA00022603"/>
    </source>
</evidence>
<sequence>MLRDAVLEGLAIAPEGRYVDATYGRGGHAHAVLERLAGGALIAADRDPEALEYAREHLGGDPRCRVLRARLAELPERLRQWGLAGEIDGLLVDLGVSSPQLEAPGRGFSFRHDGPLDMRMDPEAGEPAAQLLQRLSVRELAGLLRRYGEERQAGRIAKAIVAEREAGRPLQRTRALAELVDRVVGGRAPGRHHPATKTFQALRIAVNDELGELDRLLEGVIDLLRPGGRLAAISFHSLEDRRVKRFIRDASSVGDLPPGVPIPPEGRRPRLRPIGGAQRAGAAERDANPRARSAVLRVAERLP</sequence>
<reference evidence="8 9" key="1">
    <citation type="journal article" date="2020" name="Microorganisms">
        <title>Osmotic Adaptation and Compatible Solute Biosynthesis of Phototrophic Bacteria as Revealed from Genome Analyses.</title>
        <authorList>
            <person name="Imhoff J.F."/>
            <person name="Rahn T."/>
            <person name="Kunzel S."/>
            <person name="Keller A."/>
            <person name="Neulinger S.C."/>
        </authorList>
    </citation>
    <scope>NUCLEOTIDE SEQUENCE [LARGE SCALE GENOMIC DNA]</scope>
    <source>
        <strain evidence="8 9">DSM 15116</strain>
    </source>
</reference>
<dbReference type="SUPFAM" id="SSF81799">
    <property type="entry name" value="Putative methyltransferase TM0872, insert domain"/>
    <property type="match status" value="1"/>
</dbReference>
<evidence type="ECO:0000256" key="7">
    <source>
        <dbReference type="SAM" id="MobiDB-lite"/>
    </source>
</evidence>
<proteinExistence type="inferred from homology"/>
<accession>A0ABS1E8B8</accession>
<comment type="catalytic activity">
    <reaction evidence="6">
        <text>cytidine(1402) in 16S rRNA + S-adenosyl-L-methionine = N(4)-methylcytidine(1402) in 16S rRNA + S-adenosyl-L-homocysteine + H(+)</text>
        <dbReference type="Rhea" id="RHEA:42928"/>
        <dbReference type="Rhea" id="RHEA-COMP:10286"/>
        <dbReference type="Rhea" id="RHEA-COMP:10287"/>
        <dbReference type="ChEBI" id="CHEBI:15378"/>
        <dbReference type="ChEBI" id="CHEBI:57856"/>
        <dbReference type="ChEBI" id="CHEBI:59789"/>
        <dbReference type="ChEBI" id="CHEBI:74506"/>
        <dbReference type="ChEBI" id="CHEBI:82748"/>
        <dbReference type="EC" id="2.1.1.199"/>
    </reaction>
</comment>
<comment type="subcellular location">
    <subcellularLocation>
        <location evidence="6">Cytoplasm</location>
    </subcellularLocation>
</comment>
<comment type="caution">
    <text evidence="8">The sequence shown here is derived from an EMBL/GenBank/DDBJ whole genome shotgun (WGS) entry which is preliminary data.</text>
</comment>
<keyword evidence="3 6" id="KW-0489">Methyltransferase</keyword>
<dbReference type="PIRSF" id="PIRSF004486">
    <property type="entry name" value="MraW"/>
    <property type="match status" value="1"/>
</dbReference>
<dbReference type="HAMAP" id="MF_01007">
    <property type="entry name" value="16SrRNA_methyltr_H"/>
    <property type="match status" value="1"/>
</dbReference>
<comment type="function">
    <text evidence="6">Specifically methylates the N4 position of cytidine in position 1402 (C1402) of 16S rRNA.</text>
</comment>
<dbReference type="EC" id="2.1.1.199" evidence="6"/>
<organism evidence="8 9">
    <name type="scientific">Halorhodospira neutriphila</name>
    <dbReference type="NCBI Taxonomy" id="168379"/>
    <lineage>
        <taxon>Bacteria</taxon>
        <taxon>Pseudomonadati</taxon>
        <taxon>Pseudomonadota</taxon>
        <taxon>Gammaproteobacteria</taxon>
        <taxon>Chromatiales</taxon>
        <taxon>Ectothiorhodospiraceae</taxon>
        <taxon>Halorhodospira</taxon>
    </lineage>
</organism>
<keyword evidence="2 6" id="KW-0698">rRNA processing</keyword>
<dbReference type="EMBL" id="NRSH01000149">
    <property type="protein sequence ID" value="MBK1727427.1"/>
    <property type="molecule type" value="Genomic_DNA"/>
</dbReference>
<dbReference type="PANTHER" id="PTHR11265:SF0">
    <property type="entry name" value="12S RRNA N4-METHYLCYTIDINE METHYLTRANSFERASE"/>
    <property type="match status" value="1"/>
</dbReference>
<feature type="region of interest" description="Disordered" evidence="7">
    <location>
        <begin position="255"/>
        <end position="294"/>
    </location>
</feature>
<dbReference type="SUPFAM" id="SSF53335">
    <property type="entry name" value="S-adenosyl-L-methionine-dependent methyltransferases"/>
    <property type="match status" value="1"/>
</dbReference>
<feature type="binding site" evidence="6">
    <location>
        <begin position="26"/>
        <end position="28"/>
    </location>
    <ligand>
        <name>S-adenosyl-L-methionine</name>
        <dbReference type="ChEBI" id="CHEBI:59789"/>
    </ligand>
</feature>
<dbReference type="Gene3D" id="3.40.50.150">
    <property type="entry name" value="Vaccinia Virus protein VP39"/>
    <property type="match status" value="1"/>
</dbReference>
<evidence type="ECO:0000256" key="2">
    <source>
        <dbReference type="ARBA" id="ARBA00022552"/>
    </source>
</evidence>
<dbReference type="Pfam" id="PF01795">
    <property type="entry name" value="Methyltransf_5"/>
    <property type="match status" value="1"/>
</dbReference>
<feature type="binding site" evidence="6">
    <location>
        <position position="100"/>
    </location>
    <ligand>
        <name>S-adenosyl-L-methionine</name>
        <dbReference type="ChEBI" id="CHEBI:59789"/>
    </ligand>
</feature>
<evidence type="ECO:0000256" key="1">
    <source>
        <dbReference type="ARBA" id="ARBA00010396"/>
    </source>
</evidence>
<evidence type="ECO:0000313" key="8">
    <source>
        <dbReference type="EMBL" id="MBK1727427.1"/>
    </source>
</evidence>
<dbReference type="Gene3D" id="1.10.150.170">
    <property type="entry name" value="Putative methyltransferase TM0872, insert domain"/>
    <property type="match status" value="1"/>
</dbReference>
<dbReference type="InterPro" id="IPR023397">
    <property type="entry name" value="SAM-dep_MeTrfase_MraW_recog"/>
</dbReference>
<evidence type="ECO:0000256" key="6">
    <source>
        <dbReference type="HAMAP-Rule" id="MF_01007"/>
    </source>
</evidence>
<keyword evidence="4 6" id="KW-0808">Transferase</keyword>
<evidence type="ECO:0000256" key="4">
    <source>
        <dbReference type="ARBA" id="ARBA00022679"/>
    </source>
</evidence>
<dbReference type="InterPro" id="IPR029063">
    <property type="entry name" value="SAM-dependent_MTases_sf"/>
</dbReference>
<name>A0ABS1E8B8_9GAMM</name>
<protein>
    <recommendedName>
        <fullName evidence="6">Ribosomal RNA small subunit methyltransferase H</fullName>
        <ecNumber evidence="6">2.1.1.199</ecNumber>
    </recommendedName>
    <alternativeName>
        <fullName evidence="6">16S rRNA m(4)C1402 methyltransferase</fullName>
    </alternativeName>
    <alternativeName>
        <fullName evidence="6">rRNA (cytosine-N(4)-)-methyltransferase RsmH</fullName>
    </alternativeName>
</protein>
<comment type="similarity">
    <text evidence="1 6">Belongs to the methyltransferase superfamily. RsmH family.</text>
</comment>
<evidence type="ECO:0000256" key="5">
    <source>
        <dbReference type="ARBA" id="ARBA00022691"/>
    </source>
</evidence>
<dbReference type="NCBIfam" id="TIGR00006">
    <property type="entry name" value="16S rRNA (cytosine(1402)-N(4))-methyltransferase RsmH"/>
    <property type="match status" value="1"/>
</dbReference>
<gene>
    <name evidence="6" type="primary">rsmH</name>
    <name evidence="8" type="ORF">CKO13_10465</name>
</gene>
<feature type="binding site" evidence="6">
    <location>
        <position position="93"/>
    </location>
    <ligand>
        <name>S-adenosyl-L-methionine</name>
        <dbReference type="ChEBI" id="CHEBI:59789"/>
    </ligand>
</feature>
<evidence type="ECO:0000313" key="9">
    <source>
        <dbReference type="Proteomes" id="UP000738126"/>
    </source>
</evidence>
<keyword evidence="5 6" id="KW-0949">S-adenosyl-L-methionine</keyword>
<keyword evidence="6" id="KW-0963">Cytoplasm</keyword>
<feature type="binding site" evidence="6">
    <location>
        <position position="45"/>
    </location>
    <ligand>
        <name>S-adenosyl-L-methionine</name>
        <dbReference type="ChEBI" id="CHEBI:59789"/>
    </ligand>
</feature>
<keyword evidence="9" id="KW-1185">Reference proteome</keyword>
<dbReference type="InterPro" id="IPR002903">
    <property type="entry name" value="RsmH"/>
</dbReference>
<dbReference type="Proteomes" id="UP000738126">
    <property type="component" value="Unassembled WGS sequence"/>
</dbReference>
<dbReference type="PANTHER" id="PTHR11265">
    <property type="entry name" value="S-ADENOSYL-METHYLTRANSFERASE MRAW"/>
    <property type="match status" value="1"/>
</dbReference>